<comment type="caution">
    <text evidence="1">The sequence shown here is derived from an EMBL/GenBank/DDBJ whole genome shotgun (WGS) entry which is preliminary data.</text>
</comment>
<organism evidence="1 2">
    <name type="scientific">Candidatus Kutchimonas denitrificans</name>
    <dbReference type="NCBI Taxonomy" id="3056748"/>
    <lineage>
        <taxon>Bacteria</taxon>
        <taxon>Pseudomonadati</taxon>
        <taxon>Gemmatimonadota</taxon>
        <taxon>Gemmatimonadia</taxon>
        <taxon>Candidatus Palauibacterales</taxon>
        <taxon>Candidatus Palauibacteraceae</taxon>
        <taxon>Candidatus Kutchimonas</taxon>
    </lineage>
</organism>
<accession>A0AAE4ZDP1</accession>
<protein>
    <submittedName>
        <fullName evidence="1">Uncharacterized protein</fullName>
    </submittedName>
</protein>
<dbReference type="AlphaFoldDB" id="A0AAE4ZDP1"/>
<gene>
    <name evidence="1" type="ORF">GWO12_17015</name>
</gene>
<name>A0AAE4ZDP1_9BACT</name>
<evidence type="ECO:0000313" key="1">
    <source>
        <dbReference type="EMBL" id="NIR76780.1"/>
    </source>
</evidence>
<dbReference type="EMBL" id="JAACAK010000148">
    <property type="protein sequence ID" value="NIR76780.1"/>
    <property type="molecule type" value="Genomic_DNA"/>
</dbReference>
<evidence type="ECO:0000313" key="2">
    <source>
        <dbReference type="Proteomes" id="UP000702544"/>
    </source>
</evidence>
<reference evidence="1 2" key="1">
    <citation type="submission" date="2020-01" db="EMBL/GenBank/DDBJ databases">
        <title>Genomes assembled from Gulf of Kutch pelagic sediment metagenomes.</title>
        <authorList>
            <person name="Chandrashekar M."/>
            <person name="Mahajan M.S."/>
            <person name="Dave K.J."/>
            <person name="Vatsa P."/>
            <person name="Nathani N.M."/>
        </authorList>
    </citation>
    <scope>NUCLEOTIDE SEQUENCE [LARGE SCALE GENOMIC DNA]</scope>
    <source>
        <strain evidence="1">KS3-K002</strain>
    </source>
</reference>
<proteinExistence type="predicted"/>
<dbReference type="Proteomes" id="UP000702544">
    <property type="component" value="Unassembled WGS sequence"/>
</dbReference>
<sequence length="110" mass="11435">MALKDMSVVTLDGETSDTTGEVVTLDNLRASDVGIHVRTIDSGEVRFEGSIDGENWSLMQVTNKVDGTTATSTTASGYFVLDAAGLAAVRTPLGSHSTGSVTAVVLPQFD</sequence>